<accession>A0A2M7W297</accession>
<dbReference type="EMBL" id="PFQB01000052">
    <property type="protein sequence ID" value="PJA14409.1"/>
    <property type="molecule type" value="Genomic_DNA"/>
</dbReference>
<comment type="caution">
    <text evidence="1">The sequence shown here is derived from an EMBL/GenBank/DDBJ whole genome shotgun (WGS) entry which is preliminary data.</text>
</comment>
<organism evidence="1 2">
    <name type="scientific">Candidatus Dojkabacteria bacterium CG_4_10_14_0_2_um_filter_Dojkabacteria_WS6_41_15</name>
    <dbReference type="NCBI Taxonomy" id="2014249"/>
    <lineage>
        <taxon>Bacteria</taxon>
        <taxon>Candidatus Dojkabacteria</taxon>
    </lineage>
</organism>
<dbReference type="Proteomes" id="UP000228952">
    <property type="component" value="Unassembled WGS sequence"/>
</dbReference>
<dbReference type="AlphaFoldDB" id="A0A2M7W297"/>
<sequence length="213" mass="23714">MKMITSPAAAILETRSAFQSAEVGELAVRMLRDSEKVHKNATTLLGHLAIELFYNQKDGFMKQFDSARSVNILGQEMPIGAIMVAAGYYLSLCDKDFHTRVNKFVQNKTITTAALNFPALQLNYALQHQSVMAGIAQVQSQLQRDDKQEKLPLFFVHFAHILVGLAENGERNNVAGFSGIRGLFPDKASLEDKVKFVHLAIVENIACYAREKK</sequence>
<protein>
    <submittedName>
        <fullName evidence="1">Uncharacterized protein</fullName>
    </submittedName>
</protein>
<gene>
    <name evidence="1" type="ORF">COX64_02010</name>
</gene>
<reference evidence="2" key="1">
    <citation type="submission" date="2017-09" db="EMBL/GenBank/DDBJ databases">
        <title>Depth-based differentiation of microbial function through sediment-hosted aquifers and enrichment of novel symbionts in the deep terrestrial subsurface.</title>
        <authorList>
            <person name="Probst A.J."/>
            <person name="Ladd B."/>
            <person name="Jarett J.K."/>
            <person name="Geller-Mcgrath D.E."/>
            <person name="Sieber C.M.K."/>
            <person name="Emerson J.B."/>
            <person name="Anantharaman K."/>
            <person name="Thomas B.C."/>
            <person name="Malmstrom R."/>
            <person name="Stieglmeier M."/>
            <person name="Klingl A."/>
            <person name="Woyke T."/>
            <person name="Ryan C.M."/>
            <person name="Banfield J.F."/>
        </authorList>
    </citation>
    <scope>NUCLEOTIDE SEQUENCE [LARGE SCALE GENOMIC DNA]</scope>
</reference>
<evidence type="ECO:0000313" key="1">
    <source>
        <dbReference type="EMBL" id="PJA14409.1"/>
    </source>
</evidence>
<name>A0A2M7W297_9BACT</name>
<evidence type="ECO:0000313" key="2">
    <source>
        <dbReference type="Proteomes" id="UP000228952"/>
    </source>
</evidence>
<proteinExistence type="predicted"/>